<dbReference type="RefSeq" id="WP_252472427.1">
    <property type="nucleotide sequence ID" value="NZ_JALBWM010000165.1"/>
</dbReference>
<evidence type="ECO:0000313" key="1">
    <source>
        <dbReference type="EMBL" id="MCO1336632.1"/>
    </source>
</evidence>
<protein>
    <submittedName>
        <fullName evidence="1">Uncharacterized protein</fullName>
    </submittedName>
</protein>
<accession>A0A9X2EQR1</accession>
<proteinExistence type="predicted"/>
<comment type="caution">
    <text evidence="1">The sequence shown here is derived from an EMBL/GenBank/DDBJ whole genome shotgun (WGS) entry which is preliminary data.</text>
</comment>
<dbReference type="AlphaFoldDB" id="A0A9X2EQR1"/>
<keyword evidence="2" id="KW-1185">Reference proteome</keyword>
<dbReference type="Proteomes" id="UP001139028">
    <property type="component" value="Unassembled WGS sequence"/>
</dbReference>
<dbReference type="EMBL" id="JALBWM010000165">
    <property type="protein sequence ID" value="MCO1336632.1"/>
    <property type="molecule type" value="Genomic_DNA"/>
</dbReference>
<sequence>MNIFLQDDLGIDTSGAGPLDEQCADSGNRNCFFSYMYSDEYPVITRQGLYSGDALDSTSLTRVGIAKVDSEGSIEGNGIQWLAEDSDCQISDPQLVDLKNGRYLFGYAQFQCISDNLPYNRSYNKRGEAMRMLVPKAYYVMEIDADLNVLEGPVKLTDYGWGGLDEPMYLGNGKVAWNYIKNPTLENYLGGQQNIWQAIVYHSESVN</sequence>
<reference evidence="1" key="1">
    <citation type="journal article" date="2022" name="Arch. Microbiol.">
        <title>Microbulbifer okhotskensis sp. nov., isolated from a deep bottom sediment of the Okhotsk Sea.</title>
        <authorList>
            <person name="Romanenko L."/>
            <person name="Kurilenko V."/>
            <person name="Otstavnykh N."/>
            <person name="Velansky P."/>
            <person name="Isaeva M."/>
            <person name="Mikhailov V."/>
        </authorList>
    </citation>
    <scope>NUCLEOTIDE SEQUENCE</scope>
    <source>
        <strain evidence="1">OS29</strain>
    </source>
</reference>
<organism evidence="1 2">
    <name type="scientific">Microbulbifer okhotskensis</name>
    <dbReference type="NCBI Taxonomy" id="2926617"/>
    <lineage>
        <taxon>Bacteria</taxon>
        <taxon>Pseudomonadati</taxon>
        <taxon>Pseudomonadota</taxon>
        <taxon>Gammaproteobacteria</taxon>
        <taxon>Cellvibrionales</taxon>
        <taxon>Microbulbiferaceae</taxon>
        <taxon>Microbulbifer</taxon>
    </lineage>
</organism>
<gene>
    <name evidence="1" type="ORF">MO867_20080</name>
</gene>
<evidence type="ECO:0000313" key="2">
    <source>
        <dbReference type="Proteomes" id="UP001139028"/>
    </source>
</evidence>
<name>A0A9X2EQR1_9GAMM</name>